<keyword evidence="3" id="KW-1185">Reference proteome</keyword>
<dbReference type="Pfam" id="PF05225">
    <property type="entry name" value="HTH_psq"/>
    <property type="match status" value="1"/>
</dbReference>
<evidence type="ECO:0000313" key="3">
    <source>
        <dbReference type="Proteomes" id="UP000077248"/>
    </source>
</evidence>
<gene>
    <name evidence="2" type="ORF">CC77DRAFT_1070829</name>
</gene>
<feature type="domain" description="HTH psq-type" evidence="1">
    <location>
        <begin position="5"/>
        <end position="46"/>
    </location>
</feature>
<dbReference type="EMBL" id="KV441479">
    <property type="protein sequence ID" value="OAG20172.1"/>
    <property type="molecule type" value="Genomic_DNA"/>
</dbReference>
<reference evidence="2 3" key="1">
    <citation type="submission" date="2016-05" db="EMBL/GenBank/DDBJ databases">
        <title>Comparative analysis of secretome profiles of manganese(II)-oxidizing ascomycete fungi.</title>
        <authorList>
            <consortium name="DOE Joint Genome Institute"/>
            <person name="Zeiner C.A."/>
            <person name="Purvine S.O."/>
            <person name="Zink E.M."/>
            <person name="Wu S."/>
            <person name="Pasa-Tolic L."/>
            <person name="Chaput D.L."/>
            <person name="Haridas S."/>
            <person name="Grigoriev I.V."/>
            <person name="Santelli C.M."/>
            <person name="Hansel C.M."/>
        </authorList>
    </citation>
    <scope>NUCLEOTIDE SEQUENCE [LARGE SCALE GENOMIC DNA]</scope>
    <source>
        <strain evidence="2 3">SRC1lrK2f</strain>
    </source>
</reference>
<dbReference type="InterPro" id="IPR009057">
    <property type="entry name" value="Homeodomain-like_sf"/>
</dbReference>
<dbReference type="VEuPathDB" id="FungiDB:CC77DRAFT_1070829"/>
<organism evidence="2 3">
    <name type="scientific">Alternaria alternata</name>
    <name type="common">Alternaria rot fungus</name>
    <name type="synonym">Torula alternata</name>
    <dbReference type="NCBI Taxonomy" id="5599"/>
    <lineage>
        <taxon>Eukaryota</taxon>
        <taxon>Fungi</taxon>
        <taxon>Dikarya</taxon>
        <taxon>Ascomycota</taxon>
        <taxon>Pezizomycotina</taxon>
        <taxon>Dothideomycetes</taxon>
        <taxon>Pleosporomycetidae</taxon>
        <taxon>Pleosporales</taxon>
        <taxon>Pleosporineae</taxon>
        <taxon>Pleosporaceae</taxon>
        <taxon>Alternaria</taxon>
        <taxon>Alternaria sect. Alternaria</taxon>
        <taxon>Alternaria alternata complex</taxon>
    </lineage>
</organism>
<dbReference type="GO" id="GO:0003677">
    <property type="term" value="F:DNA binding"/>
    <property type="evidence" value="ECO:0007669"/>
    <property type="project" value="InterPro"/>
</dbReference>
<accession>A0A177DMC9</accession>
<dbReference type="GeneID" id="29114710"/>
<dbReference type="AlphaFoldDB" id="A0A177DMC9"/>
<dbReference type="SUPFAM" id="SSF46689">
    <property type="entry name" value="Homeodomain-like"/>
    <property type="match status" value="1"/>
</dbReference>
<dbReference type="InterPro" id="IPR007889">
    <property type="entry name" value="HTH_Psq"/>
</dbReference>
<proteinExistence type="predicted"/>
<name>A0A177DMC9_ALTAL</name>
<protein>
    <recommendedName>
        <fullName evidence="1">HTH psq-type domain-containing protein</fullName>
    </recommendedName>
</protein>
<evidence type="ECO:0000313" key="2">
    <source>
        <dbReference type="EMBL" id="OAG20172.1"/>
    </source>
</evidence>
<dbReference type="KEGG" id="aalt:CC77DRAFT_1070829"/>
<evidence type="ECO:0000259" key="1">
    <source>
        <dbReference type="Pfam" id="PF05225"/>
    </source>
</evidence>
<dbReference type="RefSeq" id="XP_018385593.1">
    <property type="nucleotide sequence ID" value="XM_018529116.1"/>
</dbReference>
<dbReference type="Proteomes" id="UP000077248">
    <property type="component" value="Unassembled WGS sequence"/>
</dbReference>
<sequence>MDAREQAIQLAIRDLESGVYTSQRAAAAAWGIPRSSLRARLAGRLPHAIAHQNQQRLSSVQEDFLVN</sequence>
<dbReference type="Gene3D" id="1.10.10.60">
    <property type="entry name" value="Homeodomain-like"/>
    <property type="match status" value="1"/>
</dbReference>